<reference evidence="2" key="1">
    <citation type="submission" date="2014-05" db="EMBL/GenBank/DDBJ databases">
        <authorList>
            <person name="Chronopoulou M."/>
        </authorList>
    </citation>
    <scope>NUCLEOTIDE SEQUENCE</scope>
    <source>
        <tissue evidence="2">Whole organism</tissue>
    </source>
</reference>
<accession>A0A0K2TNC6</accession>
<dbReference type="EMBL" id="HACA01010083">
    <property type="protein sequence ID" value="CDW27444.1"/>
    <property type="molecule type" value="Transcribed_RNA"/>
</dbReference>
<evidence type="ECO:0000256" key="1">
    <source>
        <dbReference type="SAM" id="Phobius"/>
    </source>
</evidence>
<keyword evidence="1" id="KW-0812">Transmembrane</keyword>
<dbReference type="AlphaFoldDB" id="A0A0K2TNC6"/>
<feature type="transmembrane region" description="Helical" evidence="1">
    <location>
        <begin position="21"/>
        <end position="44"/>
    </location>
</feature>
<evidence type="ECO:0000313" key="2">
    <source>
        <dbReference type="EMBL" id="CDW27444.1"/>
    </source>
</evidence>
<protein>
    <submittedName>
        <fullName evidence="2">Uncharacterized protein</fullName>
    </submittedName>
</protein>
<keyword evidence="1" id="KW-1133">Transmembrane helix</keyword>
<name>A0A0K2TNC6_LEPSM</name>
<keyword evidence="1" id="KW-0472">Membrane</keyword>
<organism evidence="2">
    <name type="scientific">Lepeophtheirus salmonis</name>
    <name type="common">Salmon louse</name>
    <name type="synonym">Caligus salmonis</name>
    <dbReference type="NCBI Taxonomy" id="72036"/>
    <lineage>
        <taxon>Eukaryota</taxon>
        <taxon>Metazoa</taxon>
        <taxon>Ecdysozoa</taxon>
        <taxon>Arthropoda</taxon>
        <taxon>Crustacea</taxon>
        <taxon>Multicrustacea</taxon>
        <taxon>Hexanauplia</taxon>
        <taxon>Copepoda</taxon>
        <taxon>Siphonostomatoida</taxon>
        <taxon>Caligidae</taxon>
        <taxon>Lepeophtheirus</taxon>
    </lineage>
</organism>
<sequence length="45" mass="5493">MKRHEQYSFSPPKQSSNCQAYHVDFVFLFFDLSILYLIFINLLYE</sequence>
<proteinExistence type="predicted"/>